<sequence>MGCSKILRITIITIIICVFLSHRQQSVKATPTNVGENNHLTRNRAVRFSPRLGSQYARSRQEPAVDFLDDDDLFDLTKRQSDDYGHMRFGKREFDDYGHMRFGRSGSE</sequence>
<dbReference type="InterPro" id="IPR013152">
    <property type="entry name" value="Gastrin/cholecystokinin_CS"/>
</dbReference>
<dbReference type="InterPro" id="IPR013259">
    <property type="entry name" value="Sulfakinin"/>
</dbReference>
<accession>A0A7U3MCA0</accession>
<evidence type="ECO:0000313" key="7">
    <source>
        <dbReference type="EMBL" id="QHB80571.1"/>
    </source>
</evidence>
<dbReference type="AlphaFoldDB" id="A0A7U3MCA0"/>
<proteinExistence type="evidence at transcript level"/>
<dbReference type="PROSITE" id="PS00259">
    <property type="entry name" value="GASTRIN"/>
    <property type="match status" value="1"/>
</dbReference>
<dbReference type="GO" id="GO:0005576">
    <property type="term" value="C:extracellular region"/>
    <property type="evidence" value="ECO:0007669"/>
    <property type="project" value="UniProtKB-SubCell"/>
</dbReference>
<protein>
    <submittedName>
        <fullName evidence="7">Sulfakinin</fullName>
    </submittedName>
</protein>
<dbReference type="Pfam" id="PF08257">
    <property type="entry name" value="Sulfakinin"/>
    <property type="match status" value="2"/>
</dbReference>
<feature type="chain" id="PRO_5031186270" evidence="6">
    <location>
        <begin position="30"/>
        <end position="108"/>
    </location>
</feature>
<comment type="similarity">
    <text evidence="2">Belongs to the gastrin/cholecystokinin family.</text>
</comment>
<keyword evidence="3" id="KW-0964">Secreted</keyword>
<evidence type="ECO:0000256" key="6">
    <source>
        <dbReference type="SAM" id="SignalP"/>
    </source>
</evidence>
<reference evidence="7" key="1">
    <citation type="journal article" date="2020" name="Insect Biochem. Mol. Biol.">
        <title>The Neuropeptidome of Carabus (Coleoptera, Adephaga: Carabidae).</title>
        <authorList>
            <person name="Ragionieri L."/>
            <person name="Predel R."/>
        </authorList>
    </citation>
    <scope>NUCLEOTIDE SEQUENCE</scope>
    <source>
        <strain evidence="7">50</strain>
    </source>
</reference>
<evidence type="ECO:0000256" key="3">
    <source>
        <dbReference type="ARBA" id="ARBA00022525"/>
    </source>
</evidence>
<organism evidence="7">
    <name type="scientific">Carabus violaceus</name>
    <name type="common">Violet ground beetle</name>
    <dbReference type="NCBI Taxonomy" id="41075"/>
    <lineage>
        <taxon>Eukaryota</taxon>
        <taxon>Metazoa</taxon>
        <taxon>Ecdysozoa</taxon>
        <taxon>Arthropoda</taxon>
        <taxon>Hexapoda</taxon>
        <taxon>Insecta</taxon>
        <taxon>Pterygota</taxon>
        <taxon>Neoptera</taxon>
        <taxon>Endopterygota</taxon>
        <taxon>Coleoptera</taxon>
        <taxon>Adephaga</taxon>
        <taxon>Caraboidea</taxon>
        <taxon>Carabidae</taxon>
        <taxon>Carabinae</taxon>
        <taxon>Carabini</taxon>
        <taxon>Carabina</taxon>
        <taxon>Carabus</taxon>
        <taxon>Megodontus</taxon>
    </lineage>
</organism>
<dbReference type="EMBL" id="MN837674">
    <property type="protein sequence ID" value="QHB80571.1"/>
    <property type="molecule type" value="mRNA"/>
</dbReference>
<name>A0A7U3MCA0_CARVO</name>
<comment type="subcellular location">
    <subcellularLocation>
        <location evidence="1">Secreted</location>
    </subcellularLocation>
</comment>
<dbReference type="GO" id="GO:0007218">
    <property type="term" value="P:neuropeptide signaling pathway"/>
    <property type="evidence" value="ECO:0007669"/>
    <property type="project" value="UniProtKB-KW"/>
</dbReference>
<evidence type="ECO:0000256" key="2">
    <source>
        <dbReference type="ARBA" id="ARBA00006273"/>
    </source>
</evidence>
<keyword evidence="4" id="KW-0027">Amidation</keyword>
<evidence type="ECO:0000256" key="4">
    <source>
        <dbReference type="ARBA" id="ARBA00022815"/>
    </source>
</evidence>
<evidence type="ECO:0000256" key="1">
    <source>
        <dbReference type="ARBA" id="ARBA00004613"/>
    </source>
</evidence>
<keyword evidence="5" id="KW-0527">Neuropeptide</keyword>
<evidence type="ECO:0000256" key="5">
    <source>
        <dbReference type="ARBA" id="ARBA00023320"/>
    </source>
</evidence>
<feature type="signal peptide" evidence="6">
    <location>
        <begin position="1"/>
        <end position="29"/>
    </location>
</feature>
<keyword evidence="6" id="KW-0732">Signal</keyword>